<name>A0A165MYX0_9APHY</name>
<reference evidence="2 3" key="1">
    <citation type="journal article" date="2016" name="Mol. Biol. Evol.">
        <title>Comparative Genomics of Early-Diverging Mushroom-Forming Fungi Provides Insights into the Origins of Lignocellulose Decay Capabilities.</title>
        <authorList>
            <person name="Nagy L.G."/>
            <person name="Riley R."/>
            <person name="Tritt A."/>
            <person name="Adam C."/>
            <person name="Daum C."/>
            <person name="Floudas D."/>
            <person name="Sun H."/>
            <person name="Yadav J.S."/>
            <person name="Pangilinan J."/>
            <person name="Larsson K.H."/>
            <person name="Matsuura K."/>
            <person name="Barry K."/>
            <person name="Labutti K."/>
            <person name="Kuo R."/>
            <person name="Ohm R.A."/>
            <person name="Bhattacharya S.S."/>
            <person name="Shirouzu T."/>
            <person name="Yoshinaga Y."/>
            <person name="Martin F.M."/>
            <person name="Grigoriev I.V."/>
            <person name="Hibbett D.S."/>
        </authorList>
    </citation>
    <scope>NUCLEOTIDE SEQUENCE [LARGE SCALE GENOMIC DNA]</scope>
    <source>
        <strain evidence="2 3">L-15889</strain>
    </source>
</reference>
<protein>
    <submittedName>
        <fullName evidence="2">Uncharacterized protein</fullName>
    </submittedName>
</protein>
<dbReference type="AlphaFoldDB" id="A0A165MYX0"/>
<feature type="compositionally biased region" description="Polar residues" evidence="1">
    <location>
        <begin position="1"/>
        <end position="16"/>
    </location>
</feature>
<sequence>MLGRQSGQRFNGSNYVLPSDSPERQRLSLQHQLSKHAFDDRLIIRPIAISSEDHVLDSGTGSSTWLLDAISTLP</sequence>
<dbReference type="STRING" id="1314783.A0A165MYX0"/>
<evidence type="ECO:0000313" key="3">
    <source>
        <dbReference type="Proteomes" id="UP000076727"/>
    </source>
</evidence>
<gene>
    <name evidence="2" type="ORF">DAEQUDRAFT_768116</name>
</gene>
<feature type="region of interest" description="Disordered" evidence="1">
    <location>
        <begin position="1"/>
        <end position="22"/>
    </location>
</feature>
<dbReference type="EMBL" id="KV429091">
    <property type="protein sequence ID" value="KZT66295.1"/>
    <property type="molecule type" value="Genomic_DNA"/>
</dbReference>
<accession>A0A165MYX0</accession>
<evidence type="ECO:0000256" key="1">
    <source>
        <dbReference type="SAM" id="MobiDB-lite"/>
    </source>
</evidence>
<dbReference type="OrthoDB" id="184880at2759"/>
<evidence type="ECO:0000313" key="2">
    <source>
        <dbReference type="EMBL" id="KZT66295.1"/>
    </source>
</evidence>
<keyword evidence="3" id="KW-1185">Reference proteome</keyword>
<organism evidence="2 3">
    <name type="scientific">Daedalea quercina L-15889</name>
    <dbReference type="NCBI Taxonomy" id="1314783"/>
    <lineage>
        <taxon>Eukaryota</taxon>
        <taxon>Fungi</taxon>
        <taxon>Dikarya</taxon>
        <taxon>Basidiomycota</taxon>
        <taxon>Agaricomycotina</taxon>
        <taxon>Agaricomycetes</taxon>
        <taxon>Polyporales</taxon>
        <taxon>Fomitopsis</taxon>
    </lineage>
</organism>
<dbReference type="Proteomes" id="UP000076727">
    <property type="component" value="Unassembled WGS sequence"/>
</dbReference>
<proteinExistence type="predicted"/>